<comment type="caution">
    <text evidence="1">The sequence shown here is derived from an EMBL/GenBank/DDBJ whole genome shotgun (WGS) entry which is preliminary data.</text>
</comment>
<reference evidence="1" key="1">
    <citation type="journal article" date="2023" name="Mol. Phylogenet. Evol.">
        <title>Genome-scale phylogeny and comparative genomics of the fungal order Sordariales.</title>
        <authorList>
            <person name="Hensen N."/>
            <person name="Bonometti L."/>
            <person name="Westerberg I."/>
            <person name="Brannstrom I.O."/>
            <person name="Guillou S."/>
            <person name="Cros-Aarteil S."/>
            <person name="Calhoun S."/>
            <person name="Haridas S."/>
            <person name="Kuo A."/>
            <person name="Mondo S."/>
            <person name="Pangilinan J."/>
            <person name="Riley R."/>
            <person name="LaButti K."/>
            <person name="Andreopoulos B."/>
            <person name="Lipzen A."/>
            <person name="Chen C."/>
            <person name="Yan M."/>
            <person name="Daum C."/>
            <person name="Ng V."/>
            <person name="Clum A."/>
            <person name="Steindorff A."/>
            <person name="Ohm R.A."/>
            <person name="Martin F."/>
            <person name="Silar P."/>
            <person name="Natvig D.O."/>
            <person name="Lalanne C."/>
            <person name="Gautier V."/>
            <person name="Ament-Velasquez S.L."/>
            <person name="Kruys A."/>
            <person name="Hutchinson M.I."/>
            <person name="Powell A.J."/>
            <person name="Barry K."/>
            <person name="Miller A.N."/>
            <person name="Grigoriev I.V."/>
            <person name="Debuchy R."/>
            <person name="Gladieux P."/>
            <person name="Hiltunen Thoren M."/>
            <person name="Johannesson H."/>
        </authorList>
    </citation>
    <scope>NUCLEOTIDE SEQUENCE</scope>
    <source>
        <strain evidence="1">CBS 955.72</strain>
    </source>
</reference>
<proteinExistence type="predicted"/>
<evidence type="ECO:0000313" key="2">
    <source>
        <dbReference type="Proteomes" id="UP001275084"/>
    </source>
</evidence>
<dbReference type="AlphaFoldDB" id="A0AAJ0HB83"/>
<accession>A0AAJ0HB83</accession>
<organism evidence="1 2">
    <name type="scientific">Lasiosphaeria hispida</name>
    <dbReference type="NCBI Taxonomy" id="260671"/>
    <lineage>
        <taxon>Eukaryota</taxon>
        <taxon>Fungi</taxon>
        <taxon>Dikarya</taxon>
        <taxon>Ascomycota</taxon>
        <taxon>Pezizomycotina</taxon>
        <taxon>Sordariomycetes</taxon>
        <taxon>Sordariomycetidae</taxon>
        <taxon>Sordariales</taxon>
        <taxon>Lasiosphaeriaceae</taxon>
        <taxon>Lasiosphaeria</taxon>
    </lineage>
</organism>
<name>A0AAJ0HB83_9PEZI</name>
<evidence type="ECO:0000313" key="1">
    <source>
        <dbReference type="EMBL" id="KAK3346417.1"/>
    </source>
</evidence>
<dbReference type="EMBL" id="JAUIQD010000006">
    <property type="protein sequence ID" value="KAK3346417.1"/>
    <property type="molecule type" value="Genomic_DNA"/>
</dbReference>
<reference evidence="1" key="2">
    <citation type="submission" date="2023-06" db="EMBL/GenBank/DDBJ databases">
        <authorList>
            <consortium name="Lawrence Berkeley National Laboratory"/>
            <person name="Haridas S."/>
            <person name="Hensen N."/>
            <person name="Bonometti L."/>
            <person name="Westerberg I."/>
            <person name="Brannstrom I.O."/>
            <person name="Guillou S."/>
            <person name="Cros-Aarteil S."/>
            <person name="Calhoun S."/>
            <person name="Kuo A."/>
            <person name="Mondo S."/>
            <person name="Pangilinan J."/>
            <person name="Riley R."/>
            <person name="Labutti K."/>
            <person name="Andreopoulos B."/>
            <person name="Lipzen A."/>
            <person name="Chen C."/>
            <person name="Yanf M."/>
            <person name="Daum C."/>
            <person name="Ng V."/>
            <person name="Clum A."/>
            <person name="Steindorff A."/>
            <person name="Ohm R."/>
            <person name="Martin F."/>
            <person name="Silar P."/>
            <person name="Natvig D."/>
            <person name="Lalanne C."/>
            <person name="Gautier V."/>
            <person name="Ament-Velasquez S.L."/>
            <person name="Kruys A."/>
            <person name="Hutchinson M.I."/>
            <person name="Powell A.J."/>
            <person name="Barry K."/>
            <person name="Miller A.N."/>
            <person name="Grigoriev I.V."/>
            <person name="Debuchy R."/>
            <person name="Gladieux P."/>
            <person name="Thoren M.H."/>
            <person name="Johannesson H."/>
        </authorList>
    </citation>
    <scope>NUCLEOTIDE SEQUENCE</scope>
    <source>
        <strain evidence="1">CBS 955.72</strain>
    </source>
</reference>
<sequence length="164" mass="18243">MLTTQIGRYLLPCLGLGCTAKIADQGWLPWFCFIWSVPGQRFMFPFLSQIRRPCQRTPTKPPPARVETRDNQRQATSALVIGASAKPTLPPTLGFWAHLDAFLNSLTISEKTYRILSFCGWHFDAGTSLSSATTNPCLAPLAARSAAQNIYQIEVAARAERQTW</sequence>
<dbReference type="Proteomes" id="UP001275084">
    <property type="component" value="Unassembled WGS sequence"/>
</dbReference>
<keyword evidence="2" id="KW-1185">Reference proteome</keyword>
<gene>
    <name evidence="1" type="ORF">B0T25DRAFT_278549</name>
</gene>
<protein>
    <submittedName>
        <fullName evidence="1">Uncharacterized protein</fullName>
    </submittedName>
</protein>